<evidence type="ECO:0000259" key="1">
    <source>
        <dbReference type="Pfam" id="PF00535"/>
    </source>
</evidence>
<reference evidence="2" key="1">
    <citation type="journal article" date="2020" name="Appl. Environ. Microbiol.">
        <title>Medium-Chain Fatty Acid Synthesis by 'Candidatus Weimeria bifida' gen. nov., sp. nov., and 'Candidatus Pseudoramibacter fermentans' sp. nov.</title>
        <authorList>
            <person name="Scarborough M.J."/>
            <person name="Myers K.S."/>
            <person name="Donohue T.J."/>
            <person name="Noguera D.R."/>
        </authorList>
    </citation>
    <scope>NUCLEOTIDE SEQUENCE</scope>
    <source>
        <strain evidence="2">LCO1.1</strain>
    </source>
</reference>
<dbReference type="InterPro" id="IPR001173">
    <property type="entry name" value="Glyco_trans_2-like"/>
</dbReference>
<dbReference type="InterPro" id="IPR029044">
    <property type="entry name" value="Nucleotide-diphossugar_trans"/>
</dbReference>
<dbReference type="SUPFAM" id="SSF53448">
    <property type="entry name" value="Nucleotide-diphospho-sugar transferases"/>
    <property type="match status" value="1"/>
</dbReference>
<organism evidence="2 3">
    <name type="scientific">Candidatus Weimeria bifida</name>
    <dbReference type="NCBI Taxonomy" id="2599074"/>
    <lineage>
        <taxon>Bacteria</taxon>
        <taxon>Bacillati</taxon>
        <taxon>Bacillota</taxon>
        <taxon>Clostridia</taxon>
        <taxon>Lachnospirales</taxon>
        <taxon>Lachnospiraceae</taxon>
        <taxon>Candidatus Weimeria</taxon>
    </lineage>
</organism>
<evidence type="ECO:0000313" key="3">
    <source>
        <dbReference type="Proteomes" id="UP000460257"/>
    </source>
</evidence>
<accession>A0A6N7J0X4</accession>
<proteinExistence type="predicted"/>
<dbReference type="AlphaFoldDB" id="A0A6N7J0X4"/>
<gene>
    <name evidence="2" type="ORF">FRC54_07370</name>
</gene>
<dbReference type="Proteomes" id="UP000460257">
    <property type="component" value="Unassembled WGS sequence"/>
</dbReference>
<sequence length="69" mass="8240">MYIYIGERNLVECLDSLKTQNYSNIEIILIDDGSKDRTADICHRIFQRTGDFVIYSKKWRAECCKKKWC</sequence>
<dbReference type="GO" id="GO:0016740">
    <property type="term" value="F:transferase activity"/>
    <property type="evidence" value="ECO:0007669"/>
    <property type="project" value="UniProtKB-KW"/>
</dbReference>
<keyword evidence="3" id="KW-1185">Reference proteome</keyword>
<name>A0A6N7J0X4_9FIRM</name>
<dbReference type="EMBL" id="VOGC01000006">
    <property type="protein sequence ID" value="MQN01723.1"/>
    <property type="molecule type" value="Genomic_DNA"/>
</dbReference>
<feature type="domain" description="Glycosyltransferase 2-like" evidence="1">
    <location>
        <begin position="4"/>
        <end position="59"/>
    </location>
</feature>
<protein>
    <submittedName>
        <fullName evidence="2">Glycosyltransferase</fullName>
    </submittedName>
</protein>
<dbReference type="Gene3D" id="3.90.550.10">
    <property type="entry name" value="Spore Coat Polysaccharide Biosynthesis Protein SpsA, Chain A"/>
    <property type="match status" value="1"/>
</dbReference>
<dbReference type="Pfam" id="PF00535">
    <property type="entry name" value="Glycos_transf_2"/>
    <property type="match status" value="1"/>
</dbReference>
<evidence type="ECO:0000313" key="2">
    <source>
        <dbReference type="EMBL" id="MQN01723.1"/>
    </source>
</evidence>
<comment type="caution">
    <text evidence="2">The sequence shown here is derived from an EMBL/GenBank/DDBJ whole genome shotgun (WGS) entry which is preliminary data.</text>
</comment>